<dbReference type="InterPro" id="IPR002110">
    <property type="entry name" value="Ankyrin_rpt"/>
</dbReference>
<dbReference type="GeneTree" id="ENSGT00940000157400"/>
<evidence type="ECO:0000256" key="5">
    <source>
        <dbReference type="ARBA" id="ARBA00023043"/>
    </source>
</evidence>
<dbReference type="Pfam" id="PF12796">
    <property type="entry name" value="Ank_2"/>
    <property type="match status" value="1"/>
</dbReference>
<protein>
    <submittedName>
        <fullName evidence="12">Retinoic acid induced 14</fullName>
    </submittedName>
</protein>
<feature type="compositionally biased region" description="Polar residues" evidence="11">
    <location>
        <begin position="252"/>
        <end position="270"/>
    </location>
</feature>
<evidence type="ECO:0000256" key="10">
    <source>
        <dbReference type="SAM" id="Coils"/>
    </source>
</evidence>
<evidence type="ECO:0000256" key="9">
    <source>
        <dbReference type="PROSITE-ProRule" id="PRU00023"/>
    </source>
</evidence>
<reference evidence="12" key="4">
    <citation type="submission" date="2025-09" db="UniProtKB">
        <authorList>
            <consortium name="Ensembl"/>
        </authorList>
    </citation>
    <scope>IDENTIFICATION</scope>
</reference>
<dbReference type="GO" id="GO:0003779">
    <property type="term" value="F:actin binding"/>
    <property type="evidence" value="ECO:0007669"/>
    <property type="project" value="InterPro"/>
</dbReference>
<keyword evidence="4" id="KW-0677">Repeat</keyword>
<dbReference type="PROSITE" id="PS50088">
    <property type="entry name" value="ANK_REPEAT"/>
    <property type="match status" value="5"/>
</dbReference>
<keyword evidence="3" id="KW-0963">Cytoplasm</keyword>
<evidence type="ECO:0000256" key="4">
    <source>
        <dbReference type="ARBA" id="ARBA00022737"/>
    </source>
</evidence>
<evidence type="ECO:0000313" key="13">
    <source>
        <dbReference type="Proteomes" id="UP000001519"/>
    </source>
</evidence>
<keyword evidence="5 9" id="KW-0040">ANK repeat</keyword>
<feature type="coiled-coil region" evidence="10">
    <location>
        <begin position="799"/>
        <end position="916"/>
    </location>
</feature>
<evidence type="ECO:0000313" key="12">
    <source>
        <dbReference type="Ensembl" id="ENSGGOP00000052196.1"/>
    </source>
</evidence>
<dbReference type="PROSITE" id="PS50297">
    <property type="entry name" value="ANK_REP_REGION"/>
    <property type="match status" value="5"/>
</dbReference>
<feature type="coiled-coil region" evidence="10">
    <location>
        <begin position="558"/>
        <end position="636"/>
    </location>
</feature>
<dbReference type="InterPro" id="IPR042420">
    <property type="entry name" value="RAI14/UACA"/>
</dbReference>
<dbReference type="FunFam" id="1.25.40.20:FF:000083">
    <property type="entry name" value="Uveal autoantigen with coiled-coil domains and ankyrin repeats"/>
    <property type="match status" value="1"/>
</dbReference>
<name>A0A2I2ZY87_GORGO</name>
<dbReference type="Pfam" id="PF00023">
    <property type="entry name" value="Ank"/>
    <property type="match status" value="1"/>
</dbReference>
<dbReference type="GO" id="GO:0005829">
    <property type="term" value="C:cytosol"/>
    <property type="evidence" value="ECO:0007669"/>
    <property type="project" value="UniProtKB-ARBA"/>
</dbReference>
<dbReference type="Gene3D" id="1.25.40.20">
    <property type="entry name" value="Ankyrin repeat-containing domain"/>
    <property type="match status" value="3"/>
</dbReference>
<feature type="repeat" description="ANK" evidence="9">
    <location>
        <begin position="118"/>
        <end position="150"/>
    </location>
</feature>
<comment type="subcellular location">
    <subcellularLocation>
        <location evidence="2">Cytoplasm</location>
        <location evidence="2">Cytoskeleton</location>
    </subcellularLocation>
    <subcellularLocation>
        <location evidence="1">Nucleus</location>
    </subcellularLocation>
</comment>
<dbReference type="EMBL" id="CABD030105619">
    <property type="status" value="NOT_ANNOTATED_CDS"/>
    <property type="molecule type" value="Genomic_DNA"/>
</dbReference>
<feature type="repeat" description="ANK" evidence="9">
    <location>
        <begin position="184"/>
        <end position="216"/>
    </location>
</feature>
<dbReference type="PANTHER" id="PTHR24129">
    <property type="entry name" value="ANKYCORBIN"/>
    <property type="match status" value="1"/>
</dbReference>
<feature type="coiled-coil region" evidence="10">
    <location>
        <begin position="402"/>
        <end position="534"/>
    </location>
</feature>
<evidence type="ECO:0000256" key="3">
    <source>
        <dbReference type="ARBA" id="ARBA00022490"/>
    </source>
</evidence>
<feature type="repeat" description="ANK" evidence="9">
    <location>
        <begin position="151"/>
        <end position="183"/>
    </location>
</feature>
<organism evidence="12 13">
    <name type="scientific">Gorilla gorilla gorilla</name>
    <name type="common">Western lowland gorilla</name>
    <dbReference type="NCBI Taxonomy" id="9595"/>
    <lineage>
        <taxon>Eukaryota</taxon>
        <taxon>Metazoa</taxon>
        <taxon>Chordata</taxon>
        <taxon>Craniata</taxon>
        <taxon>Vertebrata</taxon>
        <taxon>Euteleostomi</taxon>
        <taxon>Mammalia</taxon>
        <taxon>Eutheria</taxon>
        <taxon>Euarchontoglires</taxon>
        <taxon>Primates</taxon>
        <taxon>Haplorrhini</taxon>
        <taxon>Catarrhini</taxon>
        <taxon>Hominidae</taxon>
        <taxon>Gorilla</taxon>
    </lineage>
</organism>
<dbReference type="CTD" id="26064"/>
<evidence type="ECO:0000256" key="1">
    <source>
        <dbReference type="ARBA" id="ARBA00004123"/>
    </source>
</evidence>
<dbReference type="Ensembl" id="ENSGGOT00000047778.1">
    <property type="protein sequence ID" value="ENSGGOP00000052196.1"/>
    <property type="gene ID" value="ENSGGOG00000024320.2"/>
</dbReference>
<feature type="repeat" description="ANK" evidence="9">
    <location>
        <begin position="52"/>
        <end position="84"/>
    </location>
</feature>
<gene>
    <name evidence="12" type="primary">RAI14</name>
</gene>
<dbReference type="EMBL" id="CABD030105618">
    <property type="status" value="NOT_ANNOTATED_CDS"/>
    <property type="molecule type" value="Genomic_DNA"/>
</dbReference>
<reference evidence="12 13" key="2">
    <citation type="journal article" date="2012" name="Nature">
        <title>Insights into hominid evolution from the gorilla genome sequence.</title>
        <authorList>
            <person name="Scally A."/>
            <person name="Dutheil J.Y."/>
            <person name="Hillier L.W."/>
            <person name="Jordan G.E."/>
            <person name="Goodhead I."/>
            <person name="Herrero J."/>
            <person name="Hobolth A."/>
            <person name="Lappalainen T."/>
            <person name="Mailund T."/>
            <person name="Marques-Bonet T."/>
            <person name="McCarthy S."/>
            <person name="Montgomery S.H."/>
            <person name="Schwalie P.C."/>
            <person name="Tang Y.A."/>
            <person name="Ward M.C."/>
            <person name="Xue Y."/>
            <person name="Yngvadottir B."/>
            <person name="Alkan C."/>
            <person name="Andersen L.N."/>
            <person name="Ayub Q."/>
            <person name="Ball E.V."/>
            <person name="Beal K."/>
            <person name="Bradley B.J."/>
            <person name="Chen Y."/>
            <person name="Clee C.M."/>
            <person name="Fitzgerald S."/>
            <person name="Graves T.A."/>
            <person name="Gu Y."/>
            <person name="Heath P."/>
            <person name="Heger A."/>
            <person name="Karakoc E."/>
            <person name="Kolb-Kokocinski A."/>
            <person name="Laird G.K."/>
            <person name="Lunter G."/>
            <person name="Meader S."/>
            <person name="Mort M."/>
            <person name="Mullikin J.C."/>
            <person name="Munch K."/>
            <person name="O'Connor T.D."/>
            <person name="Phillips A.D."/>
            <person name="Prado-Martinez J."/>
            <person name="Rogers A.S."/>
            <person name="Sajjadian S."/>
            <person name="Schmidt D."/>
            <person name="Shaw K."/>
            <person name="Simpson J.T."/>
            <person name="Stenson P.D."/>
            <person name="Turner D.J."/>
            <person name="Vigilant L."/>
            <person name="Vilella A.J."/>
            <person name="Whitener W."/>
            <person name="Zhu B."/>
            <person name="Cooper D.N."/>
            <person name="de Jong P."/>
            <person name="Dermitzakis E.T."/>
            <person name="Eichler E.E."/>
            <person name="Flicek P."/>
            <person name="Goldman N."/>
            <person name="Mundy N.I."/>
            <person name="Ning Z."/>
            <person name="Odom D.T."/>
            <person name="Ponting C.P."/>
            <person name="Quail M.A."/>
            <person name="Ryder O.A."/>
            <person name="Searle S.M."/>
            <person name="Warren W.C."/>
            <person name="Wilson R.K."/>
            <person name="Schierup M.H."/>
            <person name="Rogers J."/>
            <person name="Tyler-Smith C."/>
            <person name="Durbin R."/>
        </authorList>
    </citation>
    <scope>NUCLEOTIDE SEQUENCE [LARGE SCALE GENOMIC DNA]</scope>
</reference>
<dbReference type="AlphaFoldDB" id="A0A2I2ZY87"/>
<dbReference type="SUPFAM" id="SSF48403">
    <property type="entry name" value="Ankyrin repeat"/>
    <property type="match status" value="1"/>
</dbReference>
<feature type="region of interest" description="Disordered" evidence="11">
    <location>
        <begin position="358"/>
        <end position="394"/>
    </location>
</feature>
<dbReference type="PRINTS" id="PR01415">
    <property type="entry name" value="ANKYRIN"/>
</dbReference>
<dbReference type="Proteomes" id="UP000001519">
    <property type="component" value="Chromosome 17"/>
</dbReference>
<proteinExistence type="predicted"/>
<keyword evidence="7" id="KW-0206">Cytoskeleton</keyword>
<dbReference type="InterPro" id="IPR036770">
    <property type="entry name" value="Ankyrin_rpt-contain_sf"/>
</dbReference>
<evidence type="ECO:0000256" key="2">
    <source>
        <dbReference type="ARBA" id="ARBA00004245"/>
    </source>
</evidence>
<dbReference type="GO" id="GO:0005856">
    <property type="term" value="C:cytoskeleton"/>
    <property type="evidence" value="ECO:0007669"/>
    <property type="project" value="UniProtKB-SubCell"/>
</dbReference>
<dbReference type="Pfam" id="PF13857">
    <property type="entry name" value="Ank_5"/>
    <property type="match status" value="1"/>
</dbReference>
<evidence type="ECO:0000256" key="7">
    <source>
        <dbReference type="ARBA" id="ARBA00023212"/>
    </source>
</evidence>
<accession>A0A2I2ZY87</accession>
<sequence length="951" mass="106934">MKSLKAKFRKSDTNEWNKNDDRLLQAVENGDAEKVASLLGKKGASATKHDSEGKTAFHLAAAKGHVECLRVMVTHGVDVTAQDTTGHSALHLAAKNSHHECIRKLLQSKCPAESVDSSGKTALHYAAAQGCLQAVQILCEHKSPINLKDLDGNIPLLLAVQNGHSEICHFLLDHGADVNSRNKSGRTALMLACEIGSSNVVEALIKKGADLNLVDSLGHNALHYSKLSENAGIQSLLLSKISQDADLKTPTKPKQLSDVSSPRSITSTPLSGKESVFFAEPPFKAEISSIQENKDRLSDSTTGADSLLDISSEADQQDLLSLLQAKVASLTLHNKELQDKLQAKSPKEAEADLSFDSYHSTQTDLGPSLGKPGETSPPDSKSSPPVLIHSLGKSTTDNDVRIQQLQEILQDLQKRFESSEAERKQLQVELQSRRAELVCLNNTEISENSSDLSQKLKETQSKYEEAMKEVLSVQKQMKLGLVSPESMDNYSHFHELRVTEEEINVLKQDLQNALEESERNKEKVRELEEKLVEREKGTVIKPPVEEYEEMKSSYCSVIENMNKEKAFLFEKYQEAQEEIMKLKDTLKSHMTQEASDEAEDMKEAMNRMIDELNKQVSELSQLYKEAQAELEDYRKRKSLEDVTAEYIHKAEHEKLMQLTNVSRAKAEDALSEMKSQYSKVLNELTQLKQLVDAQKENSVSITEHLQVITTLRTAAKEMEEKISNLKEHLASKEVEVAKLEKQLLEEKAAMTDAMVPRSSYEKLQSSLESEVSVLASKLKESVKEKEKVHSEVVQIRSEVSQVKREKENIQTLLKSKEQEVNELLQKFQQAQEELAEMKRYSESSSKLEEDKDKKINEMSKEVTKLKEALNSLSQLSYSTSSSKRQSQQLEALQQQVKQLQNQLAECKKQHQEVISVYRMHLLYAVQGQMDEDVQKVLKQILTMCKNQSQKK</sequence>
<feature type="coiled-coil region" evidence="10">
    <location>
        <begin position="663"/>
        <end position="749"/>
    </location>
</feature>
<feature type="repeat" description="ANK" evidence="9">
    <location>
        <begin position="85"/>
        <end position="117"/>
    </location>
</feature>
<dbReference type="Bgee" id="ENSGGOG00000024320">
    <property type="expression patterns" value="Expressed in testis and 6 other cell types or tissues"/>
</dbReference>
<evidence type="ECO:0000256" key="6">
    <source>
        <dbReference type="ARBA" id="ARBA00023054"/>
    </source>
</evidence>
<evidence type="ECO:0000256" key="11">
    <source>
        <dbReference type="SAM" id="MobiDB-lite"/>
    </source>
</evidence>
<dbReference type="SMART" id="SM00248">
    <property type="entry name" value="ANK"/>
    <property type="match status" value="6"/>
</dbReference>
<keyword evidence="6 10" id="KW-0175">Coiled coil</keyword>
<reference evidence="12" key="3">
    <citation type="submission" date="2025-08" db="UniProtKB">
        <authorList>
            <consortium name="Ensembl"/>
        </authorList>
    </citation>
    <scope>IDENTIFICATION</scope>
</reference>
<keyword evidence="8" id="KW-0539">Nucleus</keyword>
<dbReference type="GO" id="GO:0005634">
    <property type="term" value="C:nucleus"/>
    <property type="evidence" value="ECO:0007669"/>
    <property type="project" value="UniProtKB-SubCell"/>
</dbReference>
<feature type="region of interest" description="Disordered" evidence="11">
    <location>
        <begin position="248"/>
        <end position="271"/>
    </location>
</feature>
<reference evidence="13" key="1">
    <citation type="submission" date="2011-05" db="EMBL/GenBank/DDBJ databases">
        <title>Insights into the evolution of the great apes provided by the gorilla genome.</title>
        <authorList>
            <person name="Scally A."/>
        </authorList>
    </citation>
    <scope>NUCLEOTIDE SEQUENCE [LARGE SCALE GENOMIC DNA]</scope>
</reference>
<dbReference type="PANTHER" id="PTHR24129:SF0">
    <property type="entry name" value="ANKYCORBIN"/>
    <property type="match status" value="1"/>
</dbReference>
<dbReference type="EMBL" id="CABD030105617">
    <property type="status" value="NOT_ANNOTATED_CDS"/>
    <property type="molecule type" value="Genomic_DNA"/>
</dbReference>
<keyword evidence="13" id="KW-1185">Reference proteome</keyword>
<dbReference type="GeneID" id="101144208"/>
<evidence type="ECO:0000256" key="8">
    <source>
        <dbReference type="ARBA" id="ARBA00023242"/>
    </source>
</evidence>